<organism evidence="2 3">
    <name type="scientific">Achromobacter deleyi</name>
    <dbReference type="NCBI Taxonomy" id="1353891"/>
    <lineage>
        <taxon>Bacteria</taxon>
        <taxon>Pseudomonadati</taxon>
        <taxon>Pseudomonadota</taxon>
        <taxon>Betaproteobacteria</taxon>
        <taxon>Burkholderiales</taxon>
        <taxon>Alcaligenaceae</taxon>
        <taxon>Achromobacter</taxon>
    </lineage>
</organism>
<sequence>MKTALAFVALLAGLTGAASAQSFFYGVTLGNIQAIRDTNENVSTITGSLANQSTRAVNNVMLTFVLYDDQGREVGRVRDDDIGPLAPGQIKMIRAITPLQFAKVTALDIRAR</sequence>
<name>A0A6S7A2L4_9BURK</name>
<dbReference type="EMBL" id="CADIJO010000003">
    <property type="protein sequence ID" value="CAB3672732.1"/>
    <property type="molecule type" value="Genomic_DNA"/>
</dbReference>
<evidence type="ECO:0000256" key="1">
    <source>
        <dbReference type="SAM" id="SignalP"/>
    </source>
</evidence>
<protein>
    <recommendedName>
        <fullName evidence="4">ASCH domain-containing protein</fullName>
    </recommendedName>
</protein>
<reference evidence="2 3" key="1">
    <citation type="submission" date="2020-04" db="EMBL/GenBank/DDBJ databases">
        <authorList>
            <person name="De Canck E."/>
        </authorList>
    </citation>
    <scope>NUCLEOTIDE SEQUENCE [LARGE SCALE GENOMIC DNA]</scope>
    <source>
        <strain evidence="2 3">LMG 3458</strain>
    </source>
</reference>
<evidence type="ECO:0008006" key="4">
    <source>
        <dbReference type="Google" id="ProtNLM"/>
    </source>
</evidence>
<evidence type="ECO:0000313" key="2">
    <source>
        <dbReference type="EMBL" id="CAB3672732.1"/>
    </source>
</evidence>
<dbReference type="Proteomes" id="UP000494111">
    <property type="component" value="Unassembled WGS sequence"/>
</dbReference>
<keyword evidence="1" id="KW-0732">Signal</keyword>
<accession>A0A6S7A2L4</accession>
<gene>
    <name evidence="2" type="ORF">LMG3458_01185</name>
</gene>
<dbReference type="NCBIfam" id="NF038353">
    <property type="entry name" value="FxLYD_dom"/>
    <property type="match status" value="1"/>
</dbReference>
<feature type="signal peptide" evidence="1">
    <location>
        <begin position="1"/>
        <end position="20"/>
    </location>
</feature>
<dbReference type="InterPro" id="IPR047676">
    <property type="entry name" value="FxLYD_dom"/>
</dbReference>
<dbReference type="RefSeq" id="WP_025138295.1">
    <property type="nucleotide sequence ID" value="NZ_CADIJO010000003.1"/>
</dbReference>
<proteinExistence type="predicted"/>
<dbReference type="AlphaFoldDB" id="A0A6S7A2L4"/>
<evidence type="ECO:0000313" key="3">
    <source>
        <dbReference type="Proteomes" id="UP000494111"/>
    </source>
</evidence>
<feature type="chain" id="PRO_5028883227" description="ASCH domain-containing protein" evidence="1">
    <location>
        <begin position="21"/>
        <end position="112"/>
    </location>
</feature>